<dbReference type="Proteomes" id="UP000256269">
    <property type="component" value="Unassembled WGS sequence"/>
</dbReference>
<dbReference type="RefSeq" id="WP_116177270.1">
    <property type="nucleotide sequence ID" value="NZ_CP144375.1"/>
</dbReference>
<evidence type="ECO:0008006" key="4">
    <source>
        <dbReference type="Google" id="ProtNLM"/>
    </source>
</evidence>
<comment type="caution">
    <text evidence="2">The sequence shown here is derived from an EMBL/GenBank/DDBJ whole genome shotgun (WGS) entry which is preliminary data.</text>
</comment>
<organism evidence="2 3">
    <name type="scientific">Kutzneria buriramensis</name>
    <dbReference type="NCBI Taxonomy" id="1045776"/>
    <lineage>
        <taxon>Bacteria</taxon>
        <taxon>Bacillati</taxon>
        <taxon>Actinomycetota</taxon>
        <taxon>Actinomycetes</taxon>
        <taxon>Pseudonocardiales</taxon>
        <taxon>Pseudonocardiaceae</taxon>
        <taxon>Kutzneria</taxon>
    </lineage>
</organism>
<name>A0A3E0HF07_9PSEU</name>
<reference evidence="2 3" key="1">
    <citation type="submission" date="2018-08" db="EMBL/GenBank/DDBJ databases">
        <title>Genomic Encyclopedia of Archaeal and Bacterial Type Strains, Phase II (KMG-II): from individual species to whole genera.</title>
        <authorList>
            <person name="Goeker M."/>
        </authorList>
    </citation>
    <scope>NUCLEOTIDE SEQUENCE [LARGE SCALE GENOMIC DNA]</scope>
    <source>
        <strain evidence="2 3">DSM 45791</strain>
    </source>
</reference>
<evidence type="ECO:0000313" key="2">
    <source>
        <dbReference type="EMBL" id="REH43859.1"/>
    </source>
</evidence>
<protein>
    <recommendedName>
        <fullName evidence="4">Secreted protein</fullName>
    </recommendedName>
</protein>
<evidence type="ECO:0000256" key="1">
    <source>
        <dbReference type="SAM" id="SignalP"/>
    </source>
</evidence>
<feature type="chain" id="PRO_5017792448" description="Secreted protein" evidence="1">
    <location>
        <begin position="27"/>
        <end position="171"/>
    </location>
</feature>
<evidence type="ECO:0000313" key="3">
    <source>
        <dbReference type="Proteomes" id="UP000256269"/>
    </source>
</evidence>
<keyword evidence="1" id="KW-0732">Signal</keyword>
<sequence>MHRRRLVAGAAAALGLLAVVAGPASAAGHAPGRSVTATLINHTTCTFKLTARFPDGDGHITQDPAPVVPPGGTSTWKVIGWATTDPDASAVYVYTAQPGCPAAGESRGYLTANTDADGMYYRDDACSVDPAPHLKDWFSGEQAYHATLSIAVTSATGSPNVAMRPLAGLCG</sequence>
<dbReference type="AlphaFoldDB" id="A0A3E0HF07"/>
<feature type="signal peptide" evidence="1">
    <location>
        <begin position="1"/>
        <end position="26"/>
    </location>
</feature>
<gene>
    <name evidence="2" type="ORF">BCF44_109405</name>
</gene>
<keyword evidence="3" id="KW-1185">Reference proteome</keyword>
<proteinExistence type="predicted"/>
<dbReference type="EMBL" id="QUNO01000009">
    <property type="protein sequence ID" value="REH43859.1"/>
    <property type="molecule type" value="Genomic_DNA"/>
</dbReference>
<accession>A0A3E0HF07</accession>